<dbReference type="GeneTree" id="ENSGT00450000040324"/>
<dbReference type="Proteomes" id="UP000694546">
    <property type="component" value="Chromosome 7"/>
</dbReference>
<dbReference type="OMA" id="MQYEIPP"/>
<evidence type="ECO:0000313" key="4">
    <source>
        <dbReference type="Proteomes" id="UP000694546"/>
    </source>
</evidence>
<dbReference type="AlphaFoldDB" id="A0A8C4ZD85"/>
<feature type="region of interest" description="Disordered" evidence="1">
    <location>
        <begin position="234"/>
        <end position="254"/>
    </location>
</feature>
<gene>
    <name evidence="3" type="primary">zgc:153990</name>
</gene>
<feature type="region of interest" description="Disordered" evidence="1">
    <location>
        <begin position="125"/>
        <end position="176"/>
    </location>
</feature>
<feature type="region of interest" description="Disordered" evidence="1">
    <location>
        <begin position="199"/>
        <end position="219"/>
    </location>
</feature>
<sequence>MASKIYYTGEGGVRFKKRKARFSFSEVHIMLDEVKKHHHILVGRRNHSVHSNLRKRTWATVTAAVNEIGECQREVIEVVKKWSDLKCDTRRKLMAMRTSSPGNQSLGFRRTRDLSATEKIVHQILQMDHKNPRSLEEHSPVGEEGLDGLDDRGESSLMGDEDWNPAGTPPDLDVRPPIASYLLDTRAIRNLQEDPSVAAYSKAPSPDHFRRPPPPQATLAPLSSLAAVAPSPSASSSSFSAVLPETPAPPMDAQGSMLQSAALSLQEQHTANVLLETVSRSLELLAESLQQLAESQHSFVRQSLQLQRETVDVLRNFAGGAVALMHDKLNGKPPL</sequence>
<evidence type="ECO:0000313" key="3">
    <source>
        <dbReference type="Ensembl" id="ENSGMOP00000012010.2"/>
    </source>
</evidence>
<dbReference type="GO" id="GO:0005634">
    <property type="term" value="C:nucleus"/>
    <property type="evidence" value="ECO:0007669"/>
    <property type="project" value="TreeGrafter"/>
</dbReference>
<evidence type="ECO:0000259" key="2">
    <source>
        <dbReference type="Pfam" id="PF13873"/>
    </source>
</evidence>
<dbReference type="OrthoDB" id="8730579at2759"/>
<feature type="domain" description="Myb/SANT-like DNA-binding" evidence="2">
    <location>
        <begin position="18"/>
        <end position="94"/>
    </location>
</feature>
<organism evidence="3 4">
    <name type="scientific">Gadus morhua</name>
    <name type="common">Atlantic cod</name>
    <dbReference type="NCBI Taxonomy" id="8049"/>
    <lineage>
        <taxon>Eukaryota</taxon>
        <taxon>Metazoa</taxon>
        <taxon>Chordata</taxon>
        <taxon>Craniata</taxon>
        <taxon>Vertebrata</taxon>
        <taxon>Euteleostomi</taxon>
        <taxon>Actinopterygii</taxon>
        <taxon>Neopterygii</taxon>
        <taxon>Teleostei</taxon>
        <taxon>Neoteleostei</taxon>
        <taxon>Acanthomorphata</taxon>
        <taxon>Zeiogadaria</taxon>
        <taxon>Gadariae</taxon>
        <taxon>Gadiformes</taxon>
        <taxon>Gadoidei</taxon>
        <taxon>Gadidae</taxon>
        <taxon>Gadus</taxon>
    </lineage>
</organism>
<feature type="compositionally biased region" description="Low complexity" evidence="1">
    <location>
        <begin position="234"/>
        <end position="244"/>
    </location>
</feature>
<name>A0A8C4ZD85_GADMO</name>
<proteinExistence type="predicted"/>
<reference evidence="3" key="2">
    <citation type="submission" date="2025-09" db="UniProtKB">
        <authorList>
            <consortium name="Ensembl"/>
        </authorList>
    </citation>
    <scope>IDENTIFICATION</scope>
</reference>
<dbReference type="Ensembl" id="ENSGMOT00000012335.2">
    <property type="protein sequence ID" value="ENSGMOP00000012010.2"/>
    <property type="gene ID" value="ENSGMOG00000011238.2"/>
</dbReference>
<feature type="compositionally biased region" description="Basic and acidic residues" evidence="1">
    <location>
        <begin position="125"/>
        <end position="141"/>
    </location>
</feature>
<accession>A0A8C4ZD85</accession>
<dbReference type="PANTHER" id="PTHR23098:SF3">
    <property type="entry name" value="MYB-RELATED TRANSCRIPTION FACTOR, PARTNER OF PROFILIN"/>
    <property type="match status" value="1"/>
</dbReference>
<evidence type="ECO:0000256" key="1">
    <source>
        <dbReference type="SAM" id="MobiDB-lite"/>
    </source>
</evidence>
<keyword evidence="4" id="KW-1185">Reference proteome</keyword>
<dbReference type="Pfam" id="PF13873">
    <property type="entry name" value="Myb_DNA-bind_5"/>
    <property type="match status" value="1"/>
</dbReference>
<reference evidence="3" key="1">
    <citation type="submission" date="2025-08" db="UniProtKB">
        <authorList>
            <consortium name="Ensembl"/>
        </authorList>
    </citation>
    <scope>IDENTIFICATION</scope>
</reference>
<dbReference type="InterPro" id="IPR028002">
    <property type="entry name" value="Myb_DNA-bind_5"/>
</dbReference>
<dbReference type="PANTHER" id="PTHR23098">
    <property type="entry name" value="AGAP001331-PA-RELATED"/>
    <property type="match status" value="1"/>
</dbReference>
<protein>
    <submittedName>
        <fullName evidence="3">Zgc:153990</fullName>
    </submittedName>
</protein>